<accession>E9H7E5</accession>
<proteinExistence type="predicted"/>
<protein>
    <submittedName>
        <fullName evidence="1">Uncharacterized protein</fullName>
    </submittedName>
</protein>
<organism evidence="1 2">
    <name type="scientific">Daphnia pulex</name>
    <name type="common">Water flea</name>
    <dbReference type="NCBI Taxonomy" id="6669"/>
    <lineage>
        <taxon>Eukaryota</taxon>
        <taxon>Metazoa</taxon>
        <taxon>Ecdysozoa</taxon>
        <taxon>Arthropoda</taxon>
        <taxon>Crustacea</taxon>
        <taxon>Branchiopoda</taxon>
        <taxon>Diplostraca</taxon>
        <taxon>Cladocera</taxon>
        <taxon>Anomopoda</taxon>
        <taxon>Daphniidae</taxon>
        <taxon>Daphnia</taxon>
    </lineage>
</organism>
<dbReference type="InParanoid" id="E9H7E5"/>
<dbReference type="KEGG" id="dpx:DAPPUDRAFT_254591"/>
<sequence>MVQQQQQVVISVQKSLHQDDYVLLAVAPSGCFTSPCKIYYDYGNPVPRKRR</sequence>
<reference evidence="1 2" key="1">
    <citation type="journal article" date="2011" name="Science">
        <title>The ecoresponsive genome of Daphnia pulex.</title>
        <authorList>
            <person name="Colbourne J.K."/>
            <person name="Pfrender M.E."/>
            <person name="Gilbert D."/>
            <person name="Thomas W.K."/>
            <person name="Tucker A."/>
            <person name="Oakley T.H."/>
            <person name="Tokishita S."/>
            <person name="Aerts A."/>
            <person name="Arnold G.J."/>
            <person name="Basu M.K."/>
            <person name="Bauer D.J."/>
            <person name="Caceres C.E."/>
            <person name="Carmel L."/>
            <person name="Casola C."/>
            <person name="Choi J.H."/>
            <person name="Detter J.C."/>
            <person name="Dong Q."/>
            <person name="Dusheyko S."/>
            <person name="Eads B.D."/>
            <person name="Frohlich T."/>
            <person name="Geiler-Samerotte K.A."/>
            <person name="Gerlach D."/>
            <person name="Hatcher P."/>
            <person name="Jogdeo S."/>
            <person name="Krijgsveld J."/>
            <person name="Kriventseva E.V."/>
            <person name="Kultz D."/>
            <person name="Laforsch C."/>
            <person name="Lindquist E."/>
            <person name="Lopez J."/>
            <person name="Manak J.R."/>
            <person name="Muller J."/>
            <person name="Pangilinan J."/>
            <person name="Patwardhan R.P."/>
            <person name="Pitluck S."/>
            <person name="Pritham E.J."/>
            <person name="Rechtsteiner A."/>
            <person name="Rho M."/>
            <person name="Rogozin I.B."/>
            <person name="Sakarya O."/>
            <person name="Salamov A."/>
            <person name="Schaack S."/>
            <person name="Shapiro H."/>
            <person name="Shiga Y."/>
            <person name="Skalitzky C."/>
            <person name="Smith Z."/>
            <person name="Souvorov A."/>
            <person name="Sung W."/>
            <person name="Tang Z."/>
            <person name="Tsuchiya D."/>
            <person name="Tu H."/>
            <person name="Vos H."/>
            <person name="Wang M."/>
            <person name="Wolf Y.I."/>
            <person name="Yamagata H."/>
            <person name="Yamada T."/>
            <person name="Ye Y."/>
            <person name="Shaw J.R."/>
            <person name="Andrews J."/>
            <person name="Crease T.J."/>
            <person name="Tang H."/>
            <person name="Lucas S.M."/>
            <person name="Robertson H.M."/>
            <person name="Bork P."/>
            <person name="Koonin E.V."/>
            <person name="Zdobnov E.M."/>
            <person name="Grigoriev I.V."/>
            <person name="Lynch M."/>
            <person name="Boore J.L."/>
        </authorList>
    </citation>
    <scope>NUCLEOTIDE SEQUENCE [LARGE SCALE GENOMIC DNA]</scope>
</reference>
<gene>
    <name evidence="1" type="ORF">DAPPUDRAFT_254591</name>
</gene>
<dbReference type="EMBL" id="GL732600">
    <property type="protein sequence ID" value="EFX72362.1"/>
    <property type="molecule type" value="Genomic_DNA"/>
</dbReference>
<name>E9H7E5_DAPPU</name>
<evidence type="ECO:0000313" key="2">
    <source>
        <dbReference type="Proteomes" id="UP000000305"/>
    </source>
</evidence>
<dbReference type="AlphaFoldDB" id="E9H7E5"/>
<evidence type="ECO:0000313" key="1">
    <source>
        <dbReference type="EMBL" id="EFX72362.1"/>
    </source>
</evidence>
<dbReference type="Proteomes" id="UP000000305">
    <property type="component" value="Unassembled WGS sequence"/>
</dbReference>
<dbReference type="HOGENOM" id="CLU_3108522_0_0_1"/>
<keyword evidence="2" id="KW-1185">Reference proteome</keyword>